<sequence>MMNKNRREDLKRTAETHRANIQKRLQHRLEVARANGDQELIRQLEAEMQQL</sequence>
<evidence type="ECO:0000313" key="3">
    <source>
        <dbReference type="Proteomes" id="UP001050975"/>
    </source>
</evidence>
<comment type="caution">
    <text evidence="2">The sequence shown here is derived from an EMBL/GenBank/DDBJ whole genome shotgun (WGS) entry which is preliminary data.</text>
</comment>
<evidence type="ECO:0000256" key="1">
    <source>
        <dbReference type="SAM" id="MobiDB-lite"/>
    </source>
</evidence>
<name>A0AAV3WHZ4_9CYAN</name>
<organism evidence="2 3">
    <name type="scientific">Microseira wollei NIES-4236</name>
    <dbReference type="NCBI Taxonomy" id="2530354"/>
    <lineage>
        <taxon>Bacteria</taxon>
        <taxon>Bacillati</taxon>
        <taxon>Cyanobacteriota</taxon>
        <taxon>Cyanophyceae</taxon>
        <taxon>Oscillatoriophycideae</taxon>
        <taxon>Aerosakkonematales</taxon>
        <taxon>Aerosakkonemataceae</taxon>
        <taxon>Microseira</taxon>
    </lineage>
</organism>
<reference evidence="2" key="1">
    <citation type="submission" date="2019-10" db="EMBL/GenBank/DDBJ databases">
        <title>Draft genome sequece of Microseira wollei NIES-4236.</title>
        <authorList>
            <person name="Yamaguchi H."/>
            <person name="Suzuki S."/>
            <person name="Kawachi M."/>
        </authorList>
    </citation>
    <scope>NUCLEOTIDE SEQUENCE</scope>
    <source>
        <strain evidence="2">NIES-4236</strain>
    </source>
</reference>
<evidence type="ECO:0000313" key="2">
    <source>
        <dbReference type="EMBL" id="GET38859.1"/>
    </source>
</evidence>
<keyword evidence="3" id="KW-1185">Reference proteome</keyword>
<gene>
    <name evidence="2" type="ORF">MiSe_36180</name>
</gene>
<feature type="compositionally biased region" description="Basic and acidic residues" evidence="1">
    <location>
        <begin position="1"/>
        <end position="18"/>
    </location>
</feature>
<dbReference type="EMBL" id="BLAY01000053">
    <property type="protein sequence ID" value="GET38859.1"/>
    <property type="molecule type" value="Genomic_DNA"/>
</dbReference>
<dbReference type="RefSeq" id="WP_226583341.1">
    <property type="nucleotide sequence ID" value="NZ_BLAY01000053.1"/>
</dbReference>
<proteinExistence type="predicted"/>
<dbReference type="Proteomes" id="UP001050975">
    <property type="component" value="Unassembled WGS sequence"/>
</dbReference>
<dbReference type="AlphaFoldDB" id="A0AAV3WHZ4"/>
<accession>A0AAV3WHZ4</accession>
<protein>
    <submittedName>
        <fullName evidence="2">Uncharacterized protein</fullName>
    </submittedName>
</protein>
<feature type="region of interest" description="Disordered" evidence="1">
    <location>
        <begin position="1"/>
        <end position="21"/>
    </location>
</feature>